<sequence>MYTVLGDIIRKSDSSTNIGNAVLYECIHCASSIYPNPKLLEAAANVIANFFKSDSHNLKYMGIDAFGLLIKLSPNIAEQHQVYILWNISKL</sequence>
<dbReference type="Proteomes" id="UP000447434">
    <property type="component" value="Chromosome 16"/>
</dbReference>
<dbReference type="GO" id="GO:0005737">
    <property type="term" value="C:cytoplasm"/>
    <property type="evidence" value="ECO:0007669"/>
    <property type="project" value="UniProtKB-ARBA"/>
</dbReference>
<evidence type="ECO:0000256" key="4">
    <source>
        <dbReference type="ARBA" id="ARBA00023136"/>
    </source>
</evidence>
<dbReference type="InterPro" id="IPR016024">
    <property type="entry name" value="ARM-type_fold"/>
</dbReference>
<accession>A0A6A4P5R0</accession>
<dbReference type="InterPro" id="IPR050840">
    <property type="entry name" value="Adaptor_Complx_Large_Subunit"/>
</dbReference>
<evidence type="ECO:0000313" key="5">
    <source>
        <dbReference type="EMBL" id="KAE9596851.1"/>
    </source>
</evidence>
<evidence type="ECO:0000256" key="1">
    <source>
        <dbReference type="ARBA" id="ARBA00004308"/>
    </source>
</evidence>
<comment type="caution">
    <text evidence="5">The sequence shown here is derived from an EMBL/GenBank/DDBJ whole genome shotgun (WGS) entry which is preliminary data.</text>
</comment>
<organism evidence="5 6">
    <name type="scientific">Lupinus albus</name>
    <name type="common">White lupine</name>
    <name type="synonym">Lupinus termis</name>
    <dbReference type="NCBI Taxonomy" id="3870"/>
    <lineage>
        <taxon>Eukaryota</taxon>
        <taxon>Viridiplantae</taxon>
        <taxon>Streptophyta</taxon>
        <taxon>Embryophyta</taxon>
        <taxon>Tracheophyta</taxon>
        <taxon>Spermatophyta</taxon>
        <taxon>Magnoliopsida</taxon>
        <taxon>eudicotyledons</taxon>
        <taxon>Gunneridae</taxon>
        <taxon>Pentapetalae</taxon>
        <taxon>rosids</taxon>
        <taxon>fabids</taxon>
        <taxon>Fabales</taxon>
        <taxon>Fabaceae</taxon>
        <taxon>Papilionoideae</taxon>
        <taxon>50 kb inversion clade</taxon>
        <taxon>genistoids sensu lato</taxon>
        <taxon>core genistoids</taxon>
        <taxon>Genisteae</taxon>
        <taxon>Lupinus</taxon>
    </lineage>
</organism>
<dbReference type="SUPFAM" id="SSF48371">
    <property type="entry name" value="ARM repeat"/>
    <property type="match status" value="1"/>
</dbReference>
<keyword evidence="4" id="KW-0472">Membrane</keyword>
<dbReference type="AlphaFoldDB" id="A0A6A4P5R0"/>
<dbReference type="OrthoDB" id="29308at2759"/>
<dbReference type="PANTHER" id="PTHR22780">
    <property type="entry name" value="ADAPTIN, ALPHA/GAMMA/EPSILON"/>
    <property type="match status" value="1"/>
</dbReference>
<dbReference type="Gene3D" id="1.25.10.10">
    <property type="entry name" value="Leucine-rich Repeat Variant"/>
    <property type="match status" value="1"/>
</dbReference>
<protein>
    <submittedName>
        <fullName evidence="5">Uncharacterized protein</fullName>
    </submittedName>
</protein>
<dbReference type="GO" id="GO:0012505">
    <property type="term" value="C:endomembrane system"/>
    <property type="evidence" value="ECO:0007669"/>
    <property type="project" value="UniProtKB-SubCell"/>
</dbReference>
<comment type="subcellular location">
    <subcellularLocation>
        <location evidence="1">Endomembrane system</location>
    </subcellularLocation>
</comment>
<evidence type="ECO:0000256" key="3">
    <source>
        <dbReference type="ARBA" id="ARBA00022927"/>
    </source>
</evidence>
<dbReference type="GO" id="GO:0015031">
    <property type="term" value="P:protein transport"/>
    <property type="evidence" value="ECO:0007669"/>
    <property type="project" value="UniProtKB-KW"/>
</dbReference>
<dbReference type="EMBL" id="WOCE01000016">
    <property type="protein sequence ID" value="KAE9596851.1"/>
    <property type="molecule type" value="Genomic_DNA"/>
</dbReference>
<evidence type="ECO:0000256" key="2">
    <source>
        <dbReference type="ARBA" id="ARBA00022448"/>
    </source>
</evidence>
<reference evidence="6" key="1">
    <citation type="journal article" date="2020" name="Nat. Commun.">
        <title>Genome sequence of the cluster root forming white lupin.</title>
        <authorList>
            <person name="Hufnagel B."/>
            <person name="Marques A."/>
            <person name="Soriano A."/>
            <person name="Marques L."/>
            <person name="Divol F."/>
            <person name="Doumas P."/>
            <person name="Sallet E."/>
            <person name="Mancinotti D."/>
            <person name="Carrere S."/>
            <person name="Marande W."/>
            <person name="Arribat S."/>
            <person name="Keller J."/>
            <person name="Huneau C."/>
            <person name="Blein T."/>
            <person name="Aime D."/>
            <person name="Laguerre M."/>
            <person name="Taylor J."/>
            <person name="Schubert V."/>
            <person name="Nelson M."/>
            <person name="Geu-Flores F."/>
            <person name="Crespi M."/>
            <person name="Gallardo-Guerrero K."/>
            <person name="Delaux P.-M."/>
            <person name="Salse J."/>
            <person name="Berges H."/>
            <person name="Guyot R."/>
            <person name="Gouzy J."/>
            <person name="Peret B."/>
        </authorList>
    </citation>
    <scope>NUCLEOTIDE SEQUENCE [LARGE SCALE GENOMIC DNA]</scope>
    <source>
        <strain evidence="6">cv. Amiga</strain>
    </source>
</reference>
<keyword evidence="2" id="KW-0813">Transport</keyword>
<keyword evidence="6" id="KW-1185">Reference proteome</keyword>
<gene>
    <name evidence="5" type="ORF">Lalb_Chr16g0380421</name>
</gene>
<dbReference type="InterPro" id="IPR011989">
    <property type="entry name" value="ARM-like"/>
</dbReference>
<name>A0A6A4P5R0_LUPAL</name>
<proteinExistence type="predicted"/>
<keyword evidence="3" id="KW-0653">Protein transport</keyword>
<evidence type="ECO:0000313" key="6">
    <source>
        <dbReference type="Proteomes" id="UP000447434"/>
    </source>
</evidence>